<evidence type="ECO:0000256" key="4">
    <source>
        <dbReference type="ARBA" id="ARBA00022989"/>
    </source>
</evidence>
<feature type="transmembrane region" description="Helical" evidence="6">
    <location>
        <begin position="181"/>
        <end position="200"/>
    </location>
</feature>
<keyword evidence="5 6" id="KW-0472">Membrane</keyword>
<dbReference type="OrthoDB" id="3257095at2759"/>
<dbReference type="PANTHER" id="PTHR45649">
    <property type="entry name" value="AMINO-ACID PERMEASE BAT1"/>
    <property type="match status" value="1"/>
</dbReference>
<evidence type="ECO:0000256" key="2">
    <source>
        <dbReference type="ARBA" id="ARBA00022448"/>
    </source>
</evidence>
<evidence type="ECO:0000256" key="1">
    <source>
        <dbReference type="ARBA" id="ARBA00004141"/>
    </source>
</evidence>
<name>A0A6A6EBN1_9PEZI</name>
<keyword evidence="3 6" id="KW-0812">Transmembrane</keyword>
<accession>A0A6A6EBN1</accession>
<dbReference type="GO" id="GO:0022857">
    <property type="term" value="F:transmembrane transporter activity"/>
    <property type="evidence" value="ECO:0007669"/>
    <property type="project" value="InterPro"/>
</dbReference>
<protein>
    <submittedName>
        <fullName evidence="7">Uncharacterized protein</fullName>
    </submittedName>
</protein>
<dbReference type="GO" id="GO:0016020">
    <property type="term" value="C:membrane"/>
    <property type="evidence" value="ECO:0007669"/>
    <property type="project" value="UniProtKB-SubCell"/>
</dbReference>
<evidence type="ECO:0000256" key="6">
    <source>
        <dbReference type="SAM" id="Phobius"/>
    </source>
</evidence>
<dbReference type="EMBL" id="ML994627">
    <property type="protein sequence ID" value="KAF2187236.1"/>
    <property type="molecule type" value="Genomic_DNA"/>
</dbReference>
<dbReference type="Gene3D" id="1.20.1740.10">
    <property type="entry name" value="Amino acid/polyamine transporter I"/>
    <property type="match status" value="2"/>
</dbReference>
<gene>
    <name evidence="7" type="ORF">K469DRAFT_771576</name>
</gene>
<dbReference type="Pfam" id="PF13520">
    <property type="entry name" value="AA_permease_2"/>
    <property type="match status" value="1"/>
</dbReference>
<feature type="transmembrane region" description="Helical" evidence="6">
    <location>
        <begin position="283"/>
        <end position="308"/>
    </location>
</feature>
<dbReference type="AlphaFoldDB" id="A0A6A6EBN1"/>
<feature type="transmembrane region" description="Helical" evidence="6">
    <location>
        <begin position="35"/>
        <end position="60"/>
    </location>
</feature>
<keyword evidence="8" id="KW-1185">Reference proteome</keyword>
<dbReference type="InterPro" id="IPR002293">
    <property type="entry name" value="AA/rel_permease1"/>
</dbReference>
<feature type="transmembrane region" description="Helical" evidence="6">
    <location>
        <begin position="142"/>
        <end position="161"/>
    </location>
</feature>
<keyword evidence="4 6" id="KW-1133">Transmembrane helix</keyword>
<evidence type="ECO:0000313" key="8">
    <source>
        <dbReference type="Proteomes" id="UP000800200"/>
    </source>
</evidence>
<comment type="subcellular location">
    <subcellularLocation>
        <location evidence="1">Membrane</location>
        <topology evidence="1">Multi-pass membrane protein</topology>
    </subcellularLocation>
</comment>
<evidence type="ECO:0000313" key="7">
    <source>
        <dbReference type="EMBL" id="KAF2187236.1"/>
    </source>
</evidence>
<feature type="transmembrane region" description="Helical" evidence="6">
    <location>
        <begin position="110"/>
        <end position="130"/>
    </location>
</feature>
<proteinExistence type="predicted"/>
<reference evidence="7" key="1">
    <citation type="journal article" date="2020" name="Stud. Mycol.">
        <title>101 Dothideomycetes genomes: a test case for predicting lifestyles and emergence of pathogens.</title>
        <authorList>
            <person name="Haridas S."/>
            <person name="Albert R."/>
            <person name="Binder M."/>
            <person name="Bloem J."/>
            <person name="Labutti K."/>
            <person name="Salamov A."/>
            <person name="Andreopoulos B."/>
            <person name="Baker S."/>
            <person name="Barry K."/>
            <person name="Bills G."/>
            <person name="Bluhm B."/>
            <person name="Cannon C."/>
            <person name="Castanera R."/>
            <person name="Culley D."/>
            <person name="Daum C."/>
            <person name="Ezra D."/>
            <person name="Gonzalez J."/>
            <person name="Henrissat B."/>
            <person name="Kuo A."/>
            <person name="Liang C."/>
            <person name="Lipzen A."/>
            <person name="Lutzoni F."/>
            <person name="Magnuson J."/>
            <person name="Mondo S."/>
            <person name="Nolan M."/>
            <person name="Ohm R."/>
            <person name="Pangilinan J."/>
            <person name="Park H.-J."/>
            <person name="Ramirez L."/>
            <person name="Alfaro M."/>
            <person name="Sun H."/>
            <person name="Tritt A."/>
            <person name="Yoshinaga Y."/>
            <person name="Zwiers L.-H."/>
            <person name="Turgeon B."/>
            <person name="Goodwin S."/>
            <person name="Spatafora J."/>
            <person name="Crous P."/>
            <person name="Grigoriev I."/>
        </authorList>
    </citation>
    <scope>NUCLEOTIDE SEQUENCE</scope>
    <source>
        <strain evidence="7">CBS 207.26</strain>
    </source>
</reference>
<organism evidence="7 8">
    <name type="scientific">Zopfia rhizophila CBS 207.26</name>
    <dbReference type="NCBI Taxonomy" id="1314779"/>
    <lineage>
        <taxon>Eukaryota</taxon>
        <taxon>Fungi</taxon>
        <taxon>Dikarya</taxon>
        <taxon>Ascomycota</taxon>
        <taxon>Pezizomycotina</taxon>
        <taxon>Dothideomycetes</taxon>
        <taxon>Dothideomycetes incertae sedis</taxon>
        <taxon>Zopfiaceae</taxon>
        <taxon>Zopfia</taxon>
    </lineage>
</organism>
<evidence type="ECO:0000256" key="3">
    <source>
        <dbReference type="ARBA" id="ARBA00022692"/>
    </source>
</evidence>
<keyword evidence="2" id="KW-0813">Transport</keyword>
<dbReference type="PANTHER" id="PTHR45649:SF4">
    <property type="entry name" value="TRANSPORTER, PUTATIVE (EUROFUNG)-RELATED"/>
    <property type="match status" value="1"/>
</dbReference>
<sequence>MNRTIRELRSQDVGRNVMFQTPKSSAEFCPSKCRLLSALAFIVILQGIRSSSILAMASLAEMSSVTPHHWVSEFAPAKYQKPMSYFISSWMPSLSWQAGTASGPFPVATLIQSCTVMVIAVTILVWVLIILGARAMPIIQNLMLVIHVFVFQTIIIVLWVLASRNSSKIKDASVTVPRAMIGSYLLNGALGLVFISYIFMMTDVEATINDTTGYPHMYVSSPAVLAGGAAALNAIPTVLIFAGNLTFNLSTLRQAWAFARNKGLPFSSWIGNVNRKFHVPGNAVTVTFISTNVVSLMVTYTFSIGALLHRRIYHPELLLRSTPVELEGFDWAVVMFVGVRVIRTIGYVLRARKHYRDLVVLVKGWKTE</sequence>
<evidence type="ECO:0000256" key="5">
    <source>
        <dbReference type="ARBA" id="ARBA00023136"/>
    </source>
</evidence>
<dbReference type="Proteomes" id="UP000800200">
    <property type="component" value="Unassembled WGS sequence"/>
</dbReference>